<comment type="similarity">
    <text evidence="3 20">Belongs to the DNA polymerase type-B family.</text>
</comment>
<evidence type="ECO:0000256" key="4">
    <source>
        <dbReference type="ARBA" id="ARBA00022485"/>
    </source>
</evidence>
<dbReference type="InterPro" id="IPR043502">
    <property type="entry name" value="DNA/RNA_pol_sf"/>
</dbReference>
<evidence type="ECO:0000259" key="21">
    <source>
        <dbReference type="Pfam" id="PF00136"/>
    </source>
</evidence>
<evidence type="ECO:0000256" key="1">
    <source>
        <dbReference type="ARBA" id="ARBA00001966"/>
    </source>
</evidence>
<reference evidence="23 24" key="1">
    <citation type="submission" date="2016-07" db="EMBL/GenBank/DDBJ databases">
        <title>Pervasive Adenine N6-methylation of Active Genes in Fungi.</title>
        <authorList>
            <consortium name="DOE Joint Genome Institute"/>
            <person name="Mondo S.J."/>
            <person name="Dannebaum R.O."/>
            <person name="Kuo R.C."/>
            <person name="Labutti K."/>
            <person name="Haridas S."/>
            <person name="Kuo A."/>
            <person name="Salamov A."/>
            <person name="Ahrendt S.R."/>
            <person name="Lipzen A."/>
            <person name="Sullivan W."/>
            <person name="Andreopoulos W.B."/>
            <person name="Clum A."/>
            <person name="Lindquist E."/>
            <person name="Daum C."/>
            <person name="Ramamoorthy G.K."/>
            <person name="Gryganskyi A."/>
            <person name="Culley D."/>
            <person name="Magnuson J.K."/>
            <person name="James T.Y."/>
            <person name="O'Malley M.A."/>
            <person name="Stajich J.E."/>
            <person name="Spatafora J.W."/>
            <person name="Visel A."/>
            <person name="Grigoriev I.V."/>
        </authorList>
    </citation>
    <scope>NUCLEOTIDE SEQUENCE [LARGE SCALE GENOMIC DNA]</scope>
    <source>
        <strain evidence="23 24">CBS 931.73</strain>
    </source>
</reference>
<keyword evidence="4 20" id="KW-0004">4Fe-4S</keyword>
<evidence type="ECO:0000313" key="24">
    <source>
        <dbReference type="Proteomes" id="UP000193498"/>
    </source>
</evidence>
<dbReference type="InterPro" id="IPR017964">
    <property type="entry name" value="DNA-dir_DNA_pol_B_CS"/>
</dbReference>
<dbReference type="InterPro" id="IPR012337">
    <property type="entry name" value="RNaseH-like_sf"/>
</dbReference>
<evidence type="ECO:0000256" key="16">
    <source>
        <dbReference type="ARBA" id="ARBA00023204"/>
    </source>
</evidence>
<dbReference type="Pfam" id="PF14260">
    <property type="entry name" value="zf-C4pol"/>
    <property type="match status" value="1"/>
</dbReference>
<evidence type="ECO:0000256" key="11">
    <source>
        <dbReference type="ARBA" id="ARBA00022833"/>
    </source>
</evidence>
<comment type="subcellular location">
    <subcellularLocation>
        <location evidence="2 20">Nucleus</location>
    </subcellularLocation>
</comment>
<dbReference type="PANTHER" id="PTHR45812:SF1">
    <property type="entry name" value="DNA POLYMERASE ZETA CATALYTIC SUBUNIT"/>
    <property type="match status" value="1"/>
</dbReference>
<dbReference type="SMART" id="SM00486">
    <property type="entry name" value="POLBc"/>
    <property type="match status" value="1"/>
</dbReference>
<keyword evidence="5 20" id="KW-0808">Transferase</keyword>
<accession>A0A1Y1Y994</accession>
<dbReference type="InterPro" id="IPR006134">
    <property type="entry name" value="DNA-dir_DNA_pol_B_multi_dom"/>
</dbReference>
<evidence type="ECO:0000256" key="17">
    <source>
        <dbReference type="ARBA" id="ARBA00023242"/>
    </source>
</evidence>
<comment type="caution">
    <text evidence="23">The sequence shown here is derived from an EMBL/GenBank/DDBJ whole genome shotgun (WGS) entry which is preliminary data.</text>
</comment>
<evidence type="ECO:0000256" key="14">
    <source>
        <dbReference type="ARBA" id="ARBA00023014"/>
    </source>
</evidence>
<gene>
    <name evidence="23" type="ORF">K493DRAFT_261365</name>
</gene>
<evidence type="ECO:0000256" key="6">
    <source>
        <dbReference type="ARBA" id="ARBA00022695"/>
    </source>
</evidence>
<keyword evidence="13 20" id="KW-0408">Iron</keyword>
<dbReference type="Proteomes" id="UP000193498">
    <property type="component" value="Unassembled WGS sequence"/>
</dbReference>
<feature type="domain" description="DNA-directed DNA polymerase family B multifunctional" evidence="21">
    <location>
        <begin position="122"/>
        <end position="567"/>
    </location>
</feature>
<keyword evidence="15 20" id="KW-0238">DNA-binding</keyword>
<dbReference type="Gene3D" id="1.10.287.690">
    <property type="entry name" value="Helix hairpin bin"/>
    <property type="match status" value="1"/>
</dbReference>
<dbReference type="FunFam" id="1.10.287.690:FF:000002">
    <property type="entry name" value="DNA polymerase zeta"/>
    <property type="match status" value="1"/>
</dbReference>
<dbReference type="GO" id="GO:0000724">
    <property type="term" value="P:double-strand break repair via homologous recombination"/>
    <property type="evidence" value="ECO:0007669"/>
    <property type="project" value="TreeGrafter"/>
</dbReference>
<dbReference type="GO" id="GO:0000166">
    <property type="term" value="F:nucleotide binding"/>
    <property type="evidence" value="ECO:0007669"/>
    <property type="project" value="InterPro"/>
</dbReference>
<evidence type="ECO:0000256" key="9">
    <source>
        <dbReference type="ARBA" id="ARBA00022763"/>
    </source>
</evidence>
<keyword evidence="11 20" id="KW-0862">Zinc</keyword>
<dbReference type="CDD" id="cd05534">
    <property type="entry name" value="POLBc_zeta"/>
    <property type="match status" value="1"/>
</dbReference>
<proteinExistence type="inferred from homology"/>
<dbReference type="GO" id="GO:0003677">
    <property type="term" value="F:DNA binding"/>
    <property type="evidence" value="ECO:0007669"/>
    <property type="project" value="UniProtKB-KW"/>
</dbReference>
<dbReference type="FunFam" id="1.10.132.60:FF:000007">
    <property type="entry name" value="DNA polymerase"/>
    <property type="match status" value="1"/>
</dbReference>
<dbReference type="PROSITE" id="PS00116">
    <property type="entry name" value="DNA_POLYMERASE_B"/>
    <property type="match status" value="1"/>
</dbReference>
<keyword evidence="7 20" id="KW-0235">DNA replication</keyword>
<keyword evidence="9" id="KW-0227">DNA damage</keyword>
<dbReference type="InterPro" id="IPR036397">
    <property type="entry name" value="RNaseH_sf"/>
</dbReference>
<keyword evidence="24" id="KW-1185">Reference proteome</keyword>
<evidence type="ECO:0000256" key="20">
    <source>
        <dbReference type="RuleBase" id="RU000442"/>
    </source>
</evidence>
<dbReference type="AlphaFoldDB" id="A0A1Y1Y994"/>
<dbReference type="STRING" id="1314790.A0A1Y1Y994"/>
<dbReference type="GO" id="GO:0005634">
    <property type="term" value="C:nucleus"/>
    <property type="evidence" value="ECO:0007669"/>
    <property type="project" value="UniProtKB-SubCell"/>
</dbReference>
<dbReference type="GO" id="GO:0042276">
    <property type="term" value="P:error-prone translesion synthesis"/>
    <property type="evidence" value="ECO:0007669"/>
    <property type="project" value="TreeGrafter"/>
</dbReference>
<protein>
    <recommendedName>
        <fullName evidence="20">DNA polymerase</fullName>
        <ecNumber evidence="20">2.7.7.7</ecNumber>
    </recommendedName>
</protein>
<evidence type="ECO:0000256" key="2">
    <source>
        <dbReference type="ARBA" id="ARBA00004123"/>
    </source>
</evidence>
<evidence type="ECO:0000256" key="15">
    <source>
        <dbReference type="ARBA" id="ARBA00023125"/>
    </source>
</evidence>
<dbReference type="Gene3D" id="3.30.420.10">
    <property type="entry name" value="Ribonuclease H-like superfamily/Ribonuclease H"/>
    <property type="match status" value="1"/>
</dbReference>
<keyword evidence="6 20" id="KW-0548">Nucleotidyltransferase</keyword>
<dbReference type="Pfam" id="PF00136">
    <property type="entry name" value="DNA_pol_B"/>
    <property type="match status" value="1"/>
</dbReference>
<dbReference type="GO" id="GO:0051539">
    <property type="term" value="F:4 iron, 4 sulfur cluster binding"/>
    <property type="evidence" value="ECO:0007669"/>
    <property type="project" value="UniProtKB-KW"/>
</dbReference>
<dbReference type="OrthoDB" id="2414538at2759"/>
<dbReference type="Gene3D" id="3.90.1600.10">
    <property type="entry name" value="Palm domain of DNA polymerase"/>
    <property type="match status" value="1"/>
</dbReference>
<keyword evidence="12 20" id="KW-0239">DNA-directed DNA polymerase</keyword>
<keyword evidence="16" id="KW-0234">DNA repair</keyword>
<evidence type="ECO:0000256" key="7">
    <source>
        <dbReference type="ARBA" id="ARBA00022705"/>
    </source>
</evidence>
<keyword evidence="10 20" id="KW-0863">Zinc-finger</keyword>
<evidence type="ECO:0000256" key="5">
    <source>
        <dbReference type="ARBA" id="ARBA00022679"/>
    </source>
</evidence>
<evidence type="ECO:0000256" key="8">
    <source>
        <dbReference type="ARBA" id="ARBA00022723"/>
    </source>
</evidence>
<dbReference type="InParanoid" id="A0A1Y1Y994"/>
<dbReference type="GO" id="GO:0003887">
    <property type="term" value="F:DNA-directed DNA polymerase activity"/>
    <property type="evidence" value="ECO:0007669"/>
    <property type="project" value="UniProtKB-KW"/>
</dbReference>
<dbReference type="InterPro" id="IPR025687">
    <property type="entry name" value="Znf-C4pol"/>
</dbReference>
<dbReference type="PANTHER" id="PTHR45812">
    <property type="entry name" value="DNA POLYMERASE ZETA CATALYTIC SUBUNIT"/>
    <property type="match status" value="1"/>
</dbReference>
<dbReference type="InterPro" id="IPR042087">
    <property type="entry name" value="DNA_pol_B_thumb"/>
</dbReference>
<dbReference type="GO" id="GO:0008270">
    <property type="term" value="F:zinc ion binding"/>
    <property type="evidence" value="ECO:0007669"/>
    <property type="project" value="UniProtKB-KW"/>
</dbReference>
<dbReference type="Gene3D" id="1.10.132.60">
    <property type="entry name" value="DNA polymerase family B, C-terminal domain"/>
    <property type="match status" value="1"/>
</dbReference>
<keyword evidence="14 20" id="KW-0411">Iron-sulfur</keyword>
<dbReference type="EC" id="2.7.7.7" evidence="20"/>
<keyword evidence="8 20" id="KW-0479">Metal-binding</keyword>
<evidence type="ECO:0000256" key="18">
    <source>
        <dbReference type="ARBA" id="ARBA00049244"/>
    </source>
</evidence>
<dbReference type="PRINTS" id="PR00106">
    <property type="entry name" value="DNAPOLB"/>
</dbReference>
<evidence type="ECO:0000256" key="13">
    <source>
        <dbReference type="ARBA" id="ARBA00023004"/>
    </source>
</evidence>
<sequence length="714" mass="81905">MLMQNPNSAYVDPNKNSWNYKKSSTFVVTGRHVLNIWRIMRGEVSLNIYSYENLVFHVLHQRLFPHYKHSTINKWISHPQKLFRLRAIQYYIAKASMNIRLLEQTGVLNRTIEFAKVFGVDFFSVLSRGSQYKVESMLCRIAKPENYLLISPSRPQVAEMRAVESLPLVMEPESNFYTSPVVVLDFQSLYPSIMIAYNYCYSTCLGRIQPTLEKQKFGVTSYVPPIDVLSKFQDQLNVAPNGVAYLKPSVRKGLLAKMLTEILETRVMVKKSMGRYKNDKALTSLLDARQLSLKFIANVTYGYTGASFSGRMPSVEIADSIVQTGRETLEKTIDLINNTAKWGARVVYGDTDSVFIHIPGASRDQAFDIGNEIAETVTRMNPQPVKLKFEKVYHPCVMITKKRYVGFKYEAKTDTEPVFEAKGIETVRRDGCLATQKMMENCLKTLFRTQDLSLVKDHLQTQWAKILAERVAYQDFFFAKEVKLGTYSESHLPPGALVSARKMAKDPNADPQYGERVSYLVVYGGPNSRLMDQVVSPEEFIKSKSLRLNGHYYITKQIIPSLSRVFNLLGADVQSWYDEMPKSSFVMKYVETMENTGTSRNANRSTIDQFFKSKHCLVCGEVNLNEKLLCNRCLQDPQTSIFHLTRSKQYSESRVRDFQKICNGCAGFPVNFKHSTENFCQSLDCPTFYDRLKSNENLEIIKKQFKAAQDLFWY</sequence>
<dbReference type="SUPFAM" id="SSF53098">
    <property type="entry name" value="Ribonuclease H-like"/>
    <property type="match status" value="1"/>
</dbReference>
<dbReference type="InterPro" id="IPR030559">
    <property type="entry name" value="PolZ_Rev3"/>
</dbReference>
<evidence type="ECO:0000256" key="12">
    <source>
        <dbReference type="ARBA" id="ARBA00022932"/>
    </source>
</evidence>
<dbReference type="SUPFAM" id="SSF56672">
    <property type="entry name" value="DNA/RNA polymerases"/>
    <property type="match status" value="1"/>
</dbReference>
<evidence type="ECO:0000256" key="19">
    <source>
        <dbReference type="ARBA" id="ARBA00066055"/>
    </source>
</evidence>
<dbReference type="GO" id="GO:0006260">
    <property type="term" value="P:DNA replication"/>
    <property type="evidence" value="ECO:0007669"/>
    <property type="project" value="UniProtKB-KW"/>
</dbReference>
<comment type="cofactor">
    <cofactor evidence="1 20">
        <name>[4Fe-4S] cluster</name>
        <dbReference type="ChEBI" id="CHEBI:49883"/>
    </cofactor>
</comment>
<name>A0A1Y1Y994_9FUNG</name>
<evidence type="ECO:0000313" key="23">
    <source>
        <dbReference type="EMBL" id="ORX94592.1"/>
    </source>
</evidence>
<dbReference type="EMBL" id="MCFE01000201">
    <property type="protein sequence ID" value="ORX94592.1"/>
    <property type="molecule type" value="Genomic_DNA"/>
</dbReference>
<dbReference type="InterPro" id="IPR023211">
    <property type="entry name" value="DNA_pol_palm_dom_sf"/>
</dbReference>
<comment type="catalytic activity">
    <reaction evidence="18 20">
        <text>DNA(n) + a 2'-deoxyribonucleoside 5'-triphosphate = DNA(n+1) + diphosphate</text>
        <dbReference type="Rhea" id="RHEA:22508"/>
        <dbReference type="Rhea" id="RHEA-COMP:17339"/>
        <dbReference type="Rhea" id="RHEA-COMP:17340"/>
        <dbReference type="ChEBI" id="CHEBI:33019"/>
        <dbReference type="ChEBI" id="CHEBI:61560"/>
        <dbReference type="ChEBI" id="CHEBI:173112"/>
        <dbReference type="EC" id="2.7.7.7"/>
    </reaction>
</comment>
<feature type="domain" description="C4-type zinc-finger of DNA polymerase delta" evidence="22">
    <location>
        <begin position="616"/>
        <end position="691"/>
    </location>
</feature>
<dbReference type="GO" id="GO:0016035">
    <property type="term" value="C:zeta DNA polymerase complex"/>
    <property type="evidence" value="ECO:0007669"/>
    <property type="project" value="InterPro"/>
</dbReference>
<keyword evidence="17 20" id="KW-0539">Nucleus</keyword>
<evidence type="ECO:0000256" key="3">
    <source>
        <dbReference type="ARBA" id="ARBA00005755"/>
    </source>
</evidence>
<dbReference type="InterPro" id="IPR006172">
    <property type="entry name" value="DNA-dir_DNA_pol_B"/>
</dbReference>
<evidence type="ECO:0000259" key="22">
    <source>
        <dbReference type="Pfam" id="PF14260"/>
    </source>
</evidence>
<organism evidence="23 24">
    <name type="scientific">Basidiobolus meristosporus CBS 931.73</name>
    <dbReference type="NCBI Taxonomy" id="1314790"/>
    <lineage>
        <taxon>Eukaryota</taxon>
        <taxon>Fungi</taxon>
        <taxon>Fungi incertae sedis</taxon>
        <taxon>Zoopagomycota</taxon>
        <taxon>Entomophthoromycotina</taxon>
        <taxon>Basidiobolomycetes</taxon>
        <taxon>Basidiobolales</taxon>
        <taxon>Basidiobolaceae</taxon>
        <taxon>Basidiobolus</taxon>
    </lineage>
</organism>
<evidence type="ECO:0000256" key="10">
    <source>
        <dbReference type="ARBA" id="ARBA00022771"/>
    </source>
</evidence>
<comment type="subunit">
    <text evidence="19">Forms DNA polymerase zeta with REV7.</text>
</comment>